<comment type="catalytic activity">
    <reaction evidence="1">
        <text>1-(2-carboxyphenylamino)-1-deoxy-D-ribulose 5-phosphate + H(+) = (1S,2R)-1-C-(indol-3-yl)glycerol 3-phosphate + CO2 + H2O</text>
        <dbReference type="Rhea" id="RHEA:23476"/>
        <dbReference type="ChEBI" id="CHEBI:15377"/>
        <dbReference type="ChEBI" id="CHEBI:15378"/>
        <dbReference type="ChEBI" id="CHEBI:16526"/>
        <dbReference type="ChEBI" id="CHEBI:58613"/>
        <dbReference type="ChEBI" id="CHEBI:58866"/>
        <dbReference type="EC" id="4.1.1.48"/>
    </reaction>
</comment>
<dbReference type="InterPro" id="IPR045186">
    <property type="entry name" value="Indole-3-glycerol_P_synth"/>
</dbReference>
<evidence type="ECO:0000256" key="6">
    <source>
        <dbReference type="ARBA" id="ARBA00022822"/>
    </source>
</evidence>
<dbReference type="Gene3D" id="3.20.20.70">
    <property type="entry name" value="Aldolase class I"/>
    <property type="match status" value="1"/>
</dbReference>
<comment type="pathway">
    <text evidence="2">Amino-acid biosynthesis; L-tryptophan biosynthesis; L-tryptophan from chorismate: step 4/5.</text>
</comment>
<dbReference type="CDD" id="cd00331">
    <property type="entry name" value="IGPS"/>
    <property type="match status" value="1"/>
</dbReference>
<evidence type="ECO:0000256" key="8">
    <source>
        <dbReference type="ARBA" id="ARBA00023239"/>
    </source>
</evidence>
<evidence type="ECO:0000256" key="4">
    <source>
        <dbReference type="ARBA" id="ARBA00022605"/>
    </source>
</evidence>
<gene>
    <name evidence="10" type="ORF">SAMN05421818_10995</name>
</gene>
<keyword evidence="8" id="KW-0456">Lyase</keyword>
<dbReference type="AlphaFoldDB" id="A0A1G8E6Q2"/>
<dbReference type="GO" id="GO:0000162">
    <property type="term" value="P:L-tryptophan biosynthetic process"/>
    <property type="evidence" value="ECO:0007669"/>
    <property type="project" value="UniProtKB-UniPathway"/>
</dbReference>
<keyword evidence="4" id="KW-0028">Amino-acid biosynthesis</keyword>
<keyword evidence="11" id="KW-1185">Reference proteome</keyword>
<dbReference type="GO" id="GO:0004640">
    <property type="term" value="F:phosphoribosylanthranilate isomerase activity"/>
    <property type="evidence" value="ECO:0007669"/>
    <property type="project" value="TreeGrafter"/>
</dbReference>
<evidence type="ECO:0000256" key="5">
    <source>
        <dbReference type="ARBA" id="ARBA00022793"/>
    </source>
</evidence>
<dbReference type="SUPFAM" id="SSF51366">
    <property type="entry name" value="Ribulose-phoshate binding barrel"/>
    <property type="match status" value="1"/>
</dbReference>
<dbReference type="InterPro" id="IPR011060">
    <property type="entry name" value="RibuloseP-bd_barrel"/>
</dbReference>
<dbReference type="FunFam" id="3.20.20.70:FF:000024">
    <property type="entry name" value="Indole-3-glycerol phosphate synthase"/>
    <property type="match status" value="1"/>
</dbReference>
<dbReference type="NCBIfam" id="NF001377">
    <property type="entry name" value="PRK00278.2-4"/>
    <property type="match status" value="1"/>
</dbReference>
<evidence type="ECO:0000256" key="1">
    <source>
        <dbReference type="ARBA" id="ARBA00001633"/>
    </source>
</evidence>
<evidence type="ECO:0000259" key="9">
    <source>
        <dbReference type="Pfam" id="PF00218"/>
    </source>
</evidence>
<evidence type="ECO:0000313" key="10">
    <source>
        <dbReference type="EMBL" id="SDH65547.1"/>
    </source>
</evidence>
<name>A0A1G8E6Q2_9FLAO</name>
<dbReference type="STRING" id="702745.SAMN05421818_10995"/>
<dbReference type="Pfam" id="PF00218">
    <property type="entry name" value="IGPS"/>
    <property type="match status" value="1"/>
</dbReference>
<evidence type="ECO:0000256" key="2">
    <source>
        <dbReference type="ARBA" id="ARBA00004696"/>
    </source>
</evidence>
<dbReference type="PANTHER" id="PTHR22854:SF2">
    <property type="entry name" value="INDOLE-3-GLYCEROL-PHOSPHATE SYNTHASE"/>
    <property type="match status" value="1"/>
</dbReference>
<accession>A0A1G8E6Q2</accession>
<proteinExistence type="predicted"/>
<dbReference type="InterPro" id="IPR013785">
    <property type="entry name" value="Aldolase_TIM"/>
</dbReference>
<sequence>MKLILEKIRRHKEQEVAYKKLKQPVETLQTKELYNRQCTSLKQAIIASKGKGIIAEFKRQSPSKGNIHPNADVTAIVQGYTQEGAAALSVLFDQQFFGAKTDDFLKARKATNLPLLQKEFIVDEYQLEEAKAIGADAILLIAKLHPLDRIVQLTDYAHKLGLEVLLETHTEEEVRLYSHTNFDLIGINNRNLNTFDVDIENSILLASYLPTNAVKIAESGIYSANTIKELQQAGFAGYLIGEYFMKEHNPPEILKQLQTELL</sequence>
<evidence type="ECO:0000313" key="11">
    <source>
        <dbReference type="Proteomes" id="UP000243588"/>
    </source>
</evidence>
<keyword evidence="5" id="KW-0210">Decarboxylase</keyword>
<evidence type="ECO:0000256" key="3">
    <source>
        <dbReference type="ARBA" id="ARBA00012362"/>
    </source>
</evidence>
<dbReference type="RefSeq" id="WP_090407950.1">
    <property type="nucleotide sequence ID" value="NZ_FNDQ01000009.1"/>
</dbReference>
<keyword evidence="6" id="KW-0822">Tryptophan biosynthesis</keyword>
<dbReference type="EMBL" id="FNDQ01000009">
    <property type="protein sequence ID" value="SDH65547.1"/>
    <property type="molecule type" value="Genomic_DNA"/>
</dbReference>
<evidence type="ECO:0000256" key="7">
    <source>
        <dbReference type="ARBA" id="ARBA00023141"/>
    </source>
</evidence>
<dbReference type="InterPro" id="IPR013798">
    <property type="entry name" value="Indole-3-glycerol_P_synth_dom"/>
</dbReference>
<organism evidence="10 11">
    <name type="scientific">Myroides phaeus</name>
    <dbReference type="NCBI Taxonomy" id="702745"/>
    <lineage>
        <taxon>Bacteria</taxon>
        <taxon>Pseudomonadati</taxon>
        <taxon>Bacteroidota</taxon>
        <taxon>Flavobacteriia</taxon>
        <taxon>Flavobacteriales</taxon>
        <taxon>Flavobacteriaceae</taxon>
        <taxon>Myroides</taxon>
    </lineage>
</organism>
<reference evidence="11" key="1">
    <citation type="submission" date="2016-10" db="EMBL/GenBank/DDBJ databases">
        <authorList>
            <person name="Varghese N."/>
            <person name="Submissions S."/>
        </authorList>
    </citation>
    <scope>NUCLEOTIDE SEQUENCE [LARGE SCALE GENOMIC DNA]</scope>
    <source>
        <strain evidence="11">DSM 23313</strain>
    </source>
</reference>
<keyword evidence="7" id="KW-0057">Aromatic amino acid biosynthesis</keyword>
<feature type="domain" description="Indole-3-glycerol phosphate synthase" evidence="9">
    <location>
        <begin position="5"/>
        <end position="257"/>
    </location>
</feature>
<dbReference type="EC" id="4.1.1.48" evidence="3"/>
<dbReference type="PANTHER" id="PTHR22854">
    <property type="entry name" value="TRYPTOPHAN BIOSYNTHESIS PROTEIN"/>
    <property type="match status" value="1"/>
</dbReference>
<protein>
    <recommendedName>
        <fullName evidence="3">indole-3-glycerol-phosphate synthase</fullName>
        <ecNumber evidence="3">4.1.1.48</ecNumber>
    </recommendedName>
</protein>
<dbReference type="GO" id="GO:0004425">
    <property type="term" value="F:indole-3-glycerol-phosphate synthase activity"/>
    <property type="evidence" value="ECO:0007669"/>
    <property type="project" value="UniProtKB-EC"/>
</dbReference>
<dbReference type="Proteomes" id="UP000243588">
    <property type="component" value="Unassembled WGS sequence"/>
</dbReference>
<dbReference type="UniPathway" id="UPA00035">
    <property type="reaction ID" value="UER00043"/>
</dbReference>